<dbReference type="GO" id="GO:0004505">
    <property type="term" value="F:phenylalanine 4-monooxygenase activity"/>
    <property type="evidence" value="ECO:0007669"/>
    <property type="project" value="UniProtKB-EC"/>
</dbReference>
<proteinExistence type="inferred from homology"/>
<evidence type="ECO:0000256" key="1">
    <source>
        <dbReference type="ARBA" id="ARBA00001060"/>
    </source>
</evidence>
<comment type="caution">
    <text evidence="15">The sequence shown here is derived from an EMBL/GenBank/DDBJ whole genome shotgun (WGS) entry which is preliminary data.</text>
</comment>
<name>A0A081NCF7_9GAMM</name>
<organism evidence="15 16">
    <name type="scientific">Endozoicomonas numazuensis</name>
    <dbReference type="NCBI Taxonomy" id="1137799"/>
    <lineage>
        <taxon>Bacteria</taxon>
        <taxon>Pseudomonadati</taxon>
        <taxon>Pseudomonadota</taxon>
        <taxon>Gammaproteobacteria</taxon>
        <taxon>Oceanospirillales</taxon>
        <taxon>Endozoicomonadaceae</taxon>
        <taxon>Endozoicomonas</taxon>
    </lineage>
</organism>
<dbReference type="InterPro" id="IPR036951">
    <property type="entry name" value="ArAA_hydroxylase_sf"/>
</dbReference>
<dbReference type="InterPro" id="IPR005960">
    <property type="entry name" value="Phe-4-hydroxylase_mono"/>
</dbReference>
<evidence type="ECO:0000256" key="2">
    <source>
        <dbReference type="ARBA" id="ARBA00001954"/>
    </source>
</evidence>
<keyword evidence="16" id="KW-1185">Reference proteome</keyword>
<keyword evidence="7 13" id="KW-0479">Metal-binding</keyword>
<keyword evidence="9 13" id="KW-0408">Iron</keyword>
<dbReference type="PROSITE" id="PS51410">
    <property type="entry name" value="BH4_AAA_HYDROXYL_2"/>
    <property type="match status" value="1"/>
</dbReference>
<feature type="domain" description="Biopterin-dependent aromatic amino acid hydroxylase family profile" evidence="14">
    <location>
        <begin position="1"/>
        <end position="263"/>
    </location>
</feature>
<evidence type="ECO:0000256" key="12">
    <source>
        <dbReference type="ARBA" id="ARBA00029922"/>
    </source>
</evidence>
<dbReference type="PANTHER" id="PTHR11473">
    <property type="entry name" value="AROMATIC AMINO ACID HYDROXYLASE"/>
    <property type="match status" value="1"/>
</dbReference>
<evidence type="ECO:0000256" key="6">
    <source>
        <dbReference type="ARBA" id="ARBA00020276"/>
    </source>
</evidence>
<evidence type="ECO:0000313" key="15">
    <source>
        <dbReference type="EMBL" id="KEQ16130.1"/>
    </source>
</evidence>
<dbReference type="Proteomes" id="UP000028073">
    <property type="component" value="Unassembled WGS sequence"/>
</dbReference>
<dbReference type="GO" id="GO:0005506">
    <property type="term" value="F:iron ion binding"/>
    <property type="evidence" value="ECO:0007669"/>
    <property type="project" value="InterPro"/>
</dbReference>
<gene>
    <name evidence="15" type="primary">phhA</name>
    <name evidence="15" type="ORF">GZ78_22975</name>
</gene>
<feature type="binding site" evidence="13">
    <location>
        <position position="127"/>
    </location>
    <ligand>
        <name>Fe cation</name>
        <dbReference type="ChEBI" id="CHEBI:24875"/>
    </ligand>
</feature>
<keyword evidence="11" id="KW-0585">Phenylalanine catabolism</keyword>
<dbReference type="SUPFAM" id="SSF56534">
    <property type="entry name" value="Aromatic aminoacid monoxygenases, catalytic and oligomerization domains"/>
    <property type="match status" value="1"/>
</dbReference>
<dbReference type="CDD" id="cd03348">
    <property type="entry name" value="pro_PheOH"/>
    <property type="match status" value="1"/>
</dbReference>
<dbReference type="Pfam" id="PF00351">
    <property type="entry name" value="Biopterin_H"/>
    <property type="match status" value="1"/>
</dbReference>
<dbReference type="RefSeq" id="WP_034840666.1">
    <property type="nucleotide sequence ID" value="NZ_JOKH01000006.1"/>
</dbReference>
<evidence type="ECO:0000256" key="13">
    <source>
        <dbReference type="PIRSR" id="PIRSR601273-2"/>
    </source>
</evidence>
<sequence length="263" mass="30405">MKKPTQYVARKPDEHGFIEYPAEEHETWRILYERQIKVIENRACLEFIDGLDILGLSAEAIPQLNDINEKLRDCTGWSVARVPALISFDRFFELLANRQFPVATFIRTREELDYLQEPDIFHEVFGHCPLLTNPDFAQLTAIYGELGLKASKEERIYLARLYWMTVEFGLVATRDGLRIYGGGILSSYKETLYALESSDPDRLPFDILEALRTPYRIDILQPVYFIIQSLSELHSLTEMDLMAKVHESMKLGLLEPKFPPKTA</sequence>
<feature type="binding site" evidence="13">
    <location>
        <position position="122"/>
    </location>
    <ligand>
        <name>Fe cation</name>
        <dbReference type="ChEBI" id="CHEBI:24875"/>
    </ligand>
</feature>
<dbReference type="InterPro" id="IPR036329">
    <property type="entry name" value="Aro-AA_hydroxylase_C_sf"/>
</dbReference>
<protein>
    <recommendedName>
        <fullName evidence="6">Phenylalanine-4-hydroxylase</fullName>
        <ecNumber evidence="5">1.14.16.1</ecNumber>
    </recommendedName>
    <alternativeName>
        <fullName evidence="12">Phe-4-monooxygenase</fullName>
    </alternativeName>
</protein>
<evidence type="ECO:0000256" key="11">
    <source>
        <dbReference type="ARBA" id="ARBA00023232"/>
    </source>
</evidence>
<comment type="pathway">
    <text evidence="3">Amino-acid degradation; L-phenylalanine degradation; acetoacetate and fumarate from L-phenylalanine: step 1/6.</text>
</comment>
<dbReference type="InterPro" id="IPR019774">
    <property type="entry name" value="Aromatic-AA_hydroxylase_C"/>
</dbReference>
<dbReference type="PANTHER" id="PTHR11473:SF24">
    <property type="entry name" value="PHENYLALANINE-4-HYDROXYLASE"/>
    <property type="match status" value="1"/>
</dbReference>
<dbReference type="PRINTS" id="PR00372">
    <property type="entry name" value="FYWHYDRXLASE"/>
</dbReference>
<dbReference type="NCBIfam" id="TIGR01267">
    <property type="entry name" value="Phe4hydrox_mono"/>
    <property type="match status" value="1"/>
</dbReference>
<dbReference type="Gene3D" id="1.10.800.10">
    <property type="entry name" value="Aromatic amino acid hydroxylase"/>
    <property type="match status" value="1"/>
</dbReference>
<dbReference type="EC" id="1.14.16.1" evidence="5"/>
<dbReference type="eggNOG" id="COG3186">
    <property type="taxonomic scope" value="Bacteria"/>
</dbReference>
<evidence type="ECO:0000256" key="8">
    <source>
        <dbReference type="ARBA" id="ARBA00023002"/>
    </source>
</evidence>
<evidence type="ECO:0000256" key="10">
    <source>
        <dbReference type="ARBA" id="ARBA00023033"/>
    </source>
</evidence>
<evidence type="ECO:0000256" key="4">
    <source>
        <dbReference type="ARBA" id="ARBA00009712"/>
    </source>
</evidence>
<reference evidence="15 16" key="1">
    <citation type="submission" date="2014-06" db="EMBL/GenBank/DDBJ databases">
        <title>Whole Genome Sequences of Three Symbiotic Endozoicomonas Bacteria.</title>
        <authorList>
            <person name="Neave M.J."/>
            <person name="Apprill A."/>
            <person name="Voolstra C.R."/>
        </authorList>
    </citation>
    <scope>NUCLEOTIDE SEQUENCE [LARGE SCALE GENOMIC DNA]</scope>
    <source>
        <strain evidence="15 16">DSM 25634</strain>
    </source>
</reference>
<keyword evidence="8 15" id="KW-0560">Oxidoreductase</keyword>
<evidence type="ECO:0000256" key="3">
    <source>
        <dbReference type="ARBA" id="ARBA00005088"/>
    </source>
</evidence>
<accession>A0A081NCF7</accession>
<dbReference type="GO" id="GO:0006559">
    <property type="term" value="P:L-phenylalanine catabolic process"/>
    <property type="evidence" value="ECO:0007669"/>
    <property type="project" value="UniProtKB-UniPathway"/>
</dbReference>
<dbReference type="NCBIfam" id="NF008877">
    <property type="entry name" value="PRK11913.1-2"/>
    <property type="match status" value="1"/>
</dbReference>
<keyword evidence="10 15" id="KW-0503">Monooxygenase</keyword>
<evidence type="ECO:0000313" key="16">
    <source>
        <dbReference type="Proteomes" id="UP000028073"/>
    </source>
</evidence>
<dbReference type="UniPathway" id="UPA00139">
    <property type="reaction ID" value="UER00337"/>
</dbReference>
<dbReference type="InterPro" id="IPR001273">
    <property type="entry name" value="ArAA_hydroxylase"/>
</dbReference>
<dbReference type="STRING" id="1137799.GZ78_22975"/>
<feature type="binding site" evidence="13">
    <location>
        <position position="167"/>
    </location>
    <ligand>
        <name>Fe cation</name>
        <dbReference type="ChEBI" id="CHEBI:24875"/>
    </ligand>
</feature>
<dbReference type="EMBL" id="JOKH01000006">
    <property type="protein sequence ID" value="KEQ16130.1"/>
    <property type="molecule type" value="Genomic_DNA"/>
</dbReference>
<evidence type="ECO:0000256" key="7">
    <source>
        <dbReference type="ARBA" id="ARBA00022723"/>
    </source>
</evidence>
<dbReference type="InterPro" id="IPR018301">
    <property type="entry name" value="ArAA_hydroxylase_Fe/CU_BS"/>
</dbReference>
<evidence type="ECO:0000256" key="5">
    <source>
        <dbReference type="ARBA" id="ARBA00011995"/>
    </source>
</evidence>
<dbReference type="AlphaFoldDB" id="A0A081NCF7"/>
<comment type="similarity">
    <text evidence="4">Belongs to the biopterin-dependent aromatic amino acid hydroxylase family.</text>
</comment>
<comment type="catalytic activity">
    <reaction evidence="1">
        <text>(6R)-L-erythro-5,6,7,8-tetrahydrobiopterin + L-phenylalanine + O2 = (4aS,6R)-4a-hydroxy-L-erythro-5,6,7,8-tetrahydrobiopterin + L-tyrosine</text>
        <dbReference type="Rhea" id="RHEA:20273"/>
        <dbReference type="ChEBI" id="CHEBI:15379"/>
        <dbReference type="ChEBI" id="CHEBI:15642"/>
        <dbReference type="ChEBI" id="CHEBI:58095"/>
        <dbReference type="ChEBI" id="CHEBI:58315"/>
        <dbReference type="ChEBI" id="CHEBI:59560"/>
        <dbReference type="EC" id="1.14.16.1"/>
    </reaction>
</comment>
<evidence type="ECO:0000259" key="14">
    <source>
        <dbReference type="PROSITE" id="PS51410"/>
    </source>
</evidence>
<evidence type="ECO:0000256" key="9">
    <source>
        <dbReference type="ARBA" id="ARBA00023004"/>
    </source>
</evidence>
<dbReference type="PROSITE" id="PS00367">
    <property type="entry name" value="BH4_AAA_HYDROXYL_1"/>
    <property type="match status" value="1"/>
</dbReference>
<comment type="cofactor">
    <cofactor evidence="2 13">
        <name>Fe(2+)</name>
        <dbReference type="ChEBI" id="CHEBI:29033"/>
    </cofactor>
</comment>